<dbReference type="InterPro" id="IPR036412">
    <property type="entry name" value="HAD-like_sf"/>
</dbReference>
<evidence type="ECO:0000256" key="10">
    <source>
        <dbReference type="ARBA" id="ARBA00023242"/>
    </source>
</evidence>
<dbReference type="RefSeq" id="XP_031812855.1">
    <property type="nucleotide sequence ID" value="XM_031956995.1"/>
</dbReference>
<evidence type="ECO:0000256" key="11">
    <source>
        <dbReference type="ARBA" id="ARBA00037258"/>
    </source>
</evidence>
<evidence type="ECO:0000256" key="9">
    <source>
        <dbReference type="ARBA" id="ARBA00022842"/>
    </source>
</evidence>
<dbReference type="AlphaFoldDB" id="G3VTT2"/>
<keyword evidence="10" id="KW-0539">Nucleus</keyword>
<comment type="cofactor">
    <cofactor evidence="1">
        <name>Mg(2+)</name>
        <dbReference type="ChEBI" id="CHEBI:18420"/>
    </cofactor>
</comment>
<evidence type="ECO:0000313" key="17">
    <source>
        <dbReference type="Proteomes" id="UP000007648"/>
    </source>
</evidence>
<dbReference type="GeneTree" id="ENSGT00940000159002"/>
<dbReference type="EC" id="3.6.1.1" evidence="5"/>
<comment type="subcellular location">
    <subcellularLocation>
        <location evidence="3">Cytoplasm</location>
    </subcellularLocation>
    <subcellularLocation>
        <location evidence="2">Nucleus</location>
    </subcellularLocation>
</comment>
<protein>
    <recommendedName>
        <fullName evidence="12">Phospholysine phosphohistidine inorganic pyrophosphate phosphatase</fullName>
        <ecNumber evidence="5">3.6.1.1</ecNumber>
    </recommendedName>
</protein>
<evidence type="ECO:0000256" key="13">
    <source>
        <dbReference type="ARBA" id="ARBA00047820"/>
    </source>
</evidence>
<dbReference type="Pfam" id="PF13344">
    <property type="entry name" value="Hydrolase_6"/>
    <property type="match status" value="1"/>
</dbReference>
<dbReference type="PANTHER" id="PTHR19288">
    <property type="entry name" value="4-NITROPHENYLPHOSPHATASE-RELATED"/>
    <property type="match status" value="1"/>
</dbReference>
<dbReference type="GO" id="GO:0016791">
    <property type="term" value="F:phosphatase activity"/>
    <property type="evidence" value="ECO:0007669"/>
    <property type="project" value="InterPro"/>
</dbReference>
<evidence type="ECO:0000256" key="1">
    <source>
        <dbReference type="ARBA" id="ARBA00001946"/>
    </source>
</evidence>
<feature type="signal peptide" evidence="15">
    <location>
        <begin position="1"/>
        <end position="18"/>
    </location>
</feature>
<dbReference type="SUPFAM" id="SSF56784">
    <property type="entry name" value="HAD-like"/>
    <property type="match status" value="1"/>
</dbReference>
<dbReference type="Ensembl" id="ENSSHAT00000006644.2">
    <property type="protein sequence ID" value="ENSSHAP00000006587.2"/>
    <property type="gene ID" value="ENSSHAG00000005733.2"/>
</dbReference>
<dbReference type="NCBIfam" id="TIGR01458">
    <property type="entry name" value="HAD-SF-IIA-hyp3"/>
    <property type="match status" value="1"/>
</dbReference>
<dbReference type="Gene3D" id="3.40.50.1000">
    <property type="entry name" value="HAD superfamily/HAD-like"/>
    <property type="match status" value="2"/>
</dbReference>
<feature type="region of interest" description="Disordered" evidence="14">
    <location>
        <begin position="210"/>
        <end position="292"/>
    </location>
</feature>
<dbReference type="OrthoDB" id="426235at2759"/>
<accession>G3VTT2</accession>
<evidence type="ECO:0000256" key="14">
    <source>
        <dbReference type="SAM" id="MobiDB-lite"/>
    </source>
</evidence>
<dbReference type="GO" id="GO:0046872">
    <property type="term" value="F:metal ion binding"/>
    <property type="evidence" value="ECO:0007669"/>
    <property type="project" value="UniProtKB-KW"/>
</dbReference>
<dbReference type="STRING" id="9305.ENSSHAP00000006587"/>
<reference evidence="16" key="3">
    <citation type="submission" date="2025-09" db="UniProtKB">
        <authorList>
            <consortium name="Ensembl"/>
        </authorList>
    </citation>
    <scope>IDENTIFICATION</scope>
</reference>
<dbReference type="InterPro" id="IPR006355">
    <property type="entry name" value="LHPP/HDHD2"/>
</dbReference>
<dbReference type="InterPro" id="IPR023214">
    <property type="entry name" value="HAD_sf"/>
</dbReference>
<comment type="similarity">
    <text evidence="4">Belongs to the HAD-like hydrolase superfamily.</text>
</comment>
<name>G3VTT2_SARHA</name>
<evidence type="ECO:0000256" key="8">
    <source>
        <dbReference type="ARBA" id="ARBA00022801"/>
    </source>
</evidence>
<dbReference type="InterPro" id="IPR006357">
    <property type="entry name" value="HAD-SF_hydro_IIA"/>
</dbReference>
<keyword evidence="9" id="KW-0460">Magnesium</keyword>
<reference evidence="16 17" key="1">
    <citation type="journal article" date="2011" name="Proc. Natl. Acad. Sci. U.S.A.">
        <title>Genetic diversity and population structure of the endangered marsupial Sarcophilus harrisii (Tasmanian devil).</title>
        <authorList>
            <person name="Miller W."/>
            <person name="Hayes V.M."/>
            <person name="Ratan A."/>
            <person name="Petersen D.C."/>
            <person name="Wittekindt N.E."/>
            <person name="Miller J."/>
            <person name="Walenz B."/>
            <person name="Knight J."/>
            <person name="Qi J."/>
            <person name="Zhao F."/>
            <person name="Wang Q."/>
            <person name="Bedoya-Reina O.C."/>
            <person name="Katiyar N."/>
            <person name="Tomsho L.P."/>
            <person name="Kasson L.M."/>
            <person name="Hardie R.A."/>
            <person name="Woodbridge P."/>
            <person name="Tindall E.A."/>
            <person name="Bertelsen M.F."/>
            <person name="Dixon D."/>
            <person name="Pyecroft S."/>
            <person name="Helgen K.M."/>
            <person name="Lesk A.M."/>
            <person name="Pringle T.H."/>
            <person name="Patterson N."/>
            <person name="Zhang Y."/>
            <person name="Kreiss A."/>
            <person name="Woods G.M."/>
            <person name="Jones M.E."/>
            <person name="Schuster S.C."/>
        </authorList>
    </citation>
    <scope>NUCLEOTIDE SEQUENCE [LARGE SCALE GENOMIC DNA]</scope>
</reference>
<keyword evidence="15" id="KW-0732">Signal</keyword>
<keyword evidence="8" id="KW-0378">Hydrolase</keyword>
<reference evidence="16" key="2">
    <citation type="submission" date="2025-08" db="UniProtKB">
        <authorList>
            <consortium name="Ensembl"/>
        </authorList>
    </citation>
    <scope>IDENTIFICATION</scope>
</reference>
<keyword evidence="6" id="KW-0963">Cytoplasm</keyword>
<evidence type="ECO:0000256" key="6">
    <source>
        <dbReference type="ARBA" id="ARBA00022490"/>
    </source>
</evidence>
<dbReference type="FunFam" id="3.40.50.1000:FF:000051">
    <property type="entry name" value="Phospholysine phosphohistidine inorganic pyrophosphate phosphatase"/>
    <property type="match status" value="1"/>
</dbReference>
<dbReference type="PANTHER" id="PTHR19288:SF44">
    <property type="entry name" value="PHOSPHOLYSINE PHOSPHOHISTIDINE INORGANIC PYROPHOSPHATE PHOSPHATASE"/>
    <property type="match status" value="1"/>
</dbReference>
<organism evidence="16 17">
    <name type="scientific">Sarcophilus harrisii</name>
    <name type="common">Tasmanian devil</name>
    <name type="synonym">Sarcophilus laniarius</name>
    <dbReference type="NCBI Taxonomy" id="9305"/>
    <lineage>
        <taxon>Eukaryota</taxon>
        <taxon>Metazoa</taxon>
        <taxon>Chordata</taxon>
        <taxon>Craniata</taxon>
        <taxon>Vertebrata</taxon>
        <taxon>Euteleostomi</taxon>
        <taxon>Mammalia</taxon>
        <taxon>Metatheria</taxon>
        <taxon>Dasyuromorphia</taxon>
        <taxon>Dasyuridae</taxon>
        <taxon>Sarcophilus</taxon>
    </lineage>
</organism>
<comment type="catalytic activity">
    <reaction evidence="13">
        <text>diphosphate + H2O = 2 phosphate + H(+)</text>
        <dbReference type="Rhea" id="RHEA:24576"/>
        <dbReference type="ChEBI" id="CHEBI:15377"/>
        <dbReference type="ChEBI" id="CHEBI:15378"/>
        <dbReference type="ChEBI" id="CHEBI:33019"/>
        <dbReference type="ChEBI" id="CHEBI:43474"/>
        <dbReference type="EC" id="3.6.1.1"/>
    </reaction>
</comment>
<evidence type="ECO:0000256" key="2">
    <source>
        <dbReference type="ARBA" id="ARBA00004123"/>
    </source>
</evidence>
<evidence type="ECO:0000256" key="3">
    <source>
        <dbReference type="ARBA" id="ARBA00004496"/>
    </source>
</evidence>
<keyword evidence="7" id="KW-0479">Metal-binding</keyword>
<dbReference type="eggNOG" id="KOG3040">
    <property type="taxonomic scope" value="Eukaryota"/>
</dbReference>
<evidence type="ECO:0000256" key="5">
    <source>
        <dbReference type="ARBA" id="ARBA00012146"/>
    </source>
</evidence>
<gene>
    <name evidence="16" type="primary">LHPP</name>
</gene>
<evidence type="ECO:0000256" key="12">
    <source>
        <dbReference type="ARBA" id="ARBA00039357"/>
    </source>
</evidence>
<dbReference type="HOGENOM" id="CLU_043473_4_1_1"/>
<evidence type="ECO:0000313" key="16">
    <source>
        <dbReference type="Ensembl" id="ENSSHAP00000006587.2"/>
    </source>
</evidence>
<evidence type="ECO:0000256" key="15">
    <source>
        <dbReference type="SAM" id="SignalP"/>
    </source>
</evidence>
<proteinExistence type="inferred from homology"/>
<comment type="function">
    <text evidence="11">Phosphatase that hydrolyzes imidodiphosphate, 3-phosphohistidine and 6-phospholysine. Has broad substrate specificity and can also hydrolyze inorganic diphosphate, but with lower efficiency.</text>
</comment>
<dbReference type="GO" id="GO:0005829">
    <property type="term" value="C:cytosol"/>
    <property type="evidence" value="ECO:0007669"/>
    <property type="project" value="TreeGrafter"/>
</dbReference>
<dbReference type="CTD" id="64077"/>
<dbReference type="GO" id="GO:0004427">
    <property type="term" value="F:inorganic diphosphate phosphatase activity"/>
    <property type="evidence" value="ECO:0007669"/>
    <property type="project" value="UniProtKB-EC"/>
</dbReference>
<feature type="compositionally biased region" description="Polar residues" evidence="14">
    <location>
        <begin position="279"/>
        <end position="292"/>
    </location>
</feature>
<evidence type="ECO:0000256" key="7">
    <source>
        <dbReference type="ARBA" id="ARBA00022723"/>
    </source>
</evidence>
<dbReference type="GO" id="GO:0005634">
    <property type="term" value="C:nucleus"/>
    <property type="evidence" value="ECO:0007669"/>
    <property type="project" value="UniProtKB-SubCell"/>
</dbReference>
<keyword evidence="17" id="KW-1185">Reference proteome</keyword>
<dbReference type="GeneID" id="100930671"/>
<evidence type="ECO:0000256" key="4">
    <source>
        <dbReference type="ARBA" id="ARBA00007958"/>
    </source>
</evidence>
<sequence>MAAAVTAAWAQRLAGVRGLLLDVSGVLYDGGDGGGTPIPGSIEAVARIKQSGLKLRFCTNESQKSRDKFVGLLRRLGFDISVNEITSPAPAARQILKERGLRPYLLVHDDVRSEFEGMDTSDPNCVVIGDAGDGFSYQSMNEAFRVLINLENPVLLSLGKGRYYKETDGLMLDVGPYMRALEYACDIHAEVVGKPAPEFFRAALKEMGTEAHEAQRRAPPRGAGGRLCEQPGRSRGPCPAVRGQVTENLPGLLLVWAQPPPQSPFTPQQSPDKAPPLLQLQTPRDPSSEASS</sequence>
<dbReference type="Proteomes" id="UP000007648">
    <property type="component" value="Unassembled WGS sequence"/>
</dbReference>
<feature type="chain" id="PRO_5029611210" description="Phospholysine phosphohistidine inorganic pyrophosphate phosphatase" evidence="15">
    <location>
        <begin position="19"/>
        <end position="292"/>
    </location>
</feature>